<gene>
    <name evidence="2" type="ORF">N7U68_10930</name>
</gene>
<dbReference type="InterPro" id="IPR004360">
    <property type="entry name" value="Glyas_Fos-R_dOase_dom"/>
</dbReference>
<sequence>MSAHFEIHVNDMDRAKQFYSKVLGWRFTPMSEGGGDEAAYHLVEGDGIGAEHGLTGGLLRRMDKSHDAGSAIRGCTLTFDVGDVDAVYATALANGGSEALPPTDYPGIGRVAYCEDGQGNVFGFITSAGESE</sequence>
<proteinExistence type="predicted"/>
<accession>A0ABY6D686</accession>
<dbReference type="InterPro" id="IPR029068">
    <property type="entry name" value="Glyas_Bleomycin-R_OHBP_Dase"/>
</dbReference>
<dbReference type="EMBL" id="CP106738">
    <property type="protein sequence ID" value="UXX81651.1"/>
    <property type="molecule type" value="Genomic_DNA"/>
</dbReference>
<dbReference type="CDD" id="cd07247">
    <property type="entry name" value="SgaA_N_like"/>
    <property type="match status" value="1"/>
</dbReference>
<dbReference type="RefSeq" id="WP_165195587.1">
    <property type="nucleotide sequence ID" value="NZ_CP106738.1"/>
</dbReference>
<keyword evidence="3" id="KW-1185">Reference proteome</keyword>
<evidence type="ECO:0000313" key="2">
    <source>
        <dbReference type="EMBL" id="UXX81651.1"/>
    </source>
</evidence>
<dbReference type="Proteomes" id="UP001064087">
    <property type="component" value="Chromosome"/>
</dbReference>
<dbReference type="SUPFAM" id="SSF54593">
    <property type="entry name" value="Glyoxalase/Bleomycin resistance protein/Dihydroxybiphenyl dioxygenase"/>
    <property type="match status" value="1"/>
</dbReference>
<dbReference type="Gene3D" id="3.10.180.10">
    <property type="entry name" value="2,3-Dihydroxybiphenyl 1,2-Dioxygenase, domain 1"/>
    <property type="match status" value="1"/>
</dbReference>
<dbReference type="PANTHER" id="PTHR33993">
    <property type="entry name" value="GLYOXALASE-RELATED"/>
    <property type="match status" value="1"/>
</dbReference>
<evidence type="ECO:0000259" key="1">
    <source>
        <dbReference type="PROSITE" id="PS51819"/>
    </source>
</evidence>
<organism evidence="2 3">
    <name type="scientific">Roseovarius pelagicus</name>
    <dbReference type="NCBI Taxonomy" id="2980108"/>
    <lineage>
        <taxon>Bacteria</taxon>
        <taxon>Pseudomonadati</taxon>
        <taxon>Pseudomonadota</taxon>
        <taxon>Alphaproteobacteria</taxon>
        <taxon>Rhodobacterales</taxon>
        <taxon>Roseobacteraceae</taxon>
        <taxon>Roseovarius</taxon>
    </lineage>
</organism>
<dbReference type="PROSITE" id="PS51819">
    <property type="entry name" value="VOC"/>
    <property type="match status" value="1"/>
</dbReference>
<evidence type="ECO:0000313" key="3">
    <source>
        <dbReference type="Proteomes" id="UP001064087"/>
    </source>
</evidence>
<dbReference type="Pfam" id="PF00903">
    <property type="entry name" value="Glyoxalase"/>
    <property type="match status" value="1"/>
</dbReference>
<feature type="domain" description="VOC" evidence="1">
    <location>
        <begin position="1"/>
        <end position="127"/>
    </location>
</feature>
<dbReference type="InterPro" id="IPR052164">
    <property type="entry name" value="Anthracycline_SecMetBiosynth"/>
</dbReference>
<reference evidence="2" key="1">
    <citation type="submission" date="2022-10" db="EMBL/GenBank/DDBJ databases">
        <title>Roseovarius pelagicus sp. nov., isolated from Arctic seawater.</title>
        <authorList>
            <person name="Hong Y.W."/>
            <person name="Hwang C.Y."/>
        </authorList>
    </citation>
    <scope>NUCLEOTIDE SEQUENCE</scope>
    <source>
        <strain evidence="2">HL-MP18</strain>
    </source>
</reference>
<protein>
    <submittedName>
        <fullName evidence="2">VOC family protein</fullName>
    </submittedName>
</protein>
<dbReference type="InterPro" id="IPR037523">
    <property type="entry name" value="VOC_core"/>
</dbReference>
<name>A0ABY6D686_9RHOB</name>